<dbReference type="SUPFAM" id="SSF51445">
    <property type="entry name" value="(Trans)glycosidases"/>
    <property type="match status" value="1"/>
</dbReference>
<dbReference type="Gene3D" id="2.60.40.10">
    <property type="entry name" value="Immunoglobulins"/>
    <property type="match status" value="1"/>
</dbReference>
<dbReference type="GO" id="GO:0003844">
    <property type="term" value="F:1,4-alpha-glucan branching enzyme activity"/>
    <property type="evidence" value="ECO:0007669"/>
    <property type="project" value="UniProtKB-EC"/>
</dbReference>
<dbReference type="InterPro" id="IPR013783">
    <property type="entry name" value="Ig-like_fold"/>
</dbReference>
<dbReference type="Pfam" id="PF18962">
    <property type="entry name" value="Por_Secre_tail"/>
    <property type="match status" value="1"/>
</dbReference>
<dbReference type="InterPro" id="IPR014756">
    <property type="entry name" value="Ig_E-set"/>
</dbReference>
<protein>
    <submittedName>
        <fullName evidence="3">1,4-alpha-glucan branching enzyme</fullName>
        <ecNumber evidence="3">2.4.1.18</ecNumber>
    </submittedName>
</protein>
<dbReference type="CDD" id="cd11350">
    <property type="entry name" value="AmyAc_4"/>
    <property type="match status" value="1"/>
</dbReference>
<dbReference type="SMART" id="SM00642">
    <property type="entry name" value="Aamy"/>
    <property type="match status" value="1"/>
</dbReference>
<dbReference type="GO" id="GO:0005975">
    <property type="term" value="P:carbohydrate metabolic process"/>
    <property type="evidence" value="ECO:0007669"/>
    <property type="project" value="InterPro"/>
</dbReference>
<dbReference type="PANTHER" id="PTHR43002">
    <property type="entry name" value="GLYCOGEN DEBRANCHING ENZYME"/>
    <property type="match status" value="1"/>
</dbReference>
<evidence type="ECO:0000259" key="2">
    <source>
        <dbReference type="SMART" id="SM00642"/>
    </source>
</evidence>
<dbReference type="InterPro" id="IPR017853">
    <property type="entry name" value="GH"/>
</dbReference>
<dbReference type="SUPFAM" id="SSF81296">
    <property type="entry name" value="E set domains"/>
    <property type="match status" value="1"/>
</dbReference>
<accession>A0A0W8FYU3</accession>
<comment type="caution">
    <text evidence="3">The sequence shown here is derived from an EMBL/GenBank/DDBJ whole genome shotgun (WGS) entry which is preliminary data.</text>
</comment>
<dbReference type="InterPro" id="IPR006047">
    <property type="entry name" value="GH13_cat_dom"/>
</dbReference>
<keyword evidence="3" id="KW-0328">Glycosyltransferase</keyword>
<dbReference type="EC" id="2.4.1.18" evidence="3"/>
<comment type="similarity">
    <text evidence="1">Belongs to the glycosyl hydrolase 13 family.</text>
</comment>
<organism evidence="3">
    <name type="scientific">hydrocarbon metagenome</name>
    <dbReference type="NCBI Taxonomy" id="938273"/>
    <lineage>
        <taxon>unclassified sequences</taxon>
        <taxon>metagenomes</taxon>
        <taxon>ecological metagenomes</taxon>
    </lineage>
</organism>
<dbReference type="Gene3D" id="3.20.20.80">
    <property type="entry name" value="Glycosidases"/>
    <property type="match status" value="1"/>
</dbReference>
<evidence type="ECO:0000313" key="3">
    <source>
        <dbReference type="EMBL" id="KUG26096.1"/>
    </source>
</evidence>
<sequence length="946" mass="108055">MKRIMILLLTIITLSIQAQLVTWEPVYFTEDDAVTIYFNAELGSGGLKDYTGDVYAHTGLITSLSSTPSDWKYVIAAWNVNKPKAKLTRISANLYSLEISPSIINYYLTSEGKSLQSGEVIEKLALVFRASDGSREGKTAAGGDIFIDLRTGVSIFEPASRPYNAQPDEVFTVKAAGSSVTDTLKLFVEDNLIYTTLEDTLVYDITANELKQWIKVVGSNTEGIVVADSFYYYVNPPIISEEIPGGILDGINYMDDNTVTLALHATNRDFVYVIGDFNNWEIDPNYFMKRTTDESKYWITISNLEPGEEYGFQYLVDGTLRIADPYTEKVLDRWNDSFISNNVYPDLKSYPLNKTEGLVSVLQTAKQQFNWEVENFAKPEKEKLVIYELLVRDFVSTHSYQTLIDTLSYLKRLGINAIELMPVSEFEGNSSWGYNPSFYFAPDKYYGRDVDLKAFIDACHKEGIAVILDIVLNHAFGQNSLVQLYLDRYATDEIITVAGNPYFNVRSPNRSFYWGADFDHESLHTKILVKRVLEHWMTEYKFDGFRFDFTKGFTNKGGDGWAYDASRITILKDYADHMWSIDPGSYVILEHLADNSEEKVLADYGMLLWGNLNHSYNEATMGYNDNNKSDFSWISYKQRGWNDPHLIGYMESHDEERLMYKNLQYGNSSGDYDITKLNVALQRIKLAAAFFFTIPGPKMIWQFGELGYDYSIDYNGRVGEKPIKWDYLNNVNRVKLYKTFAALIYLRENYETFHTDNFLLGVSTSVKRIRLTHESMNVNILGNFDVVERTTSAIFQNTGWWYNYFSGDSINVSDVNMNITLAPGEFYIFTTEKLPTPEGDILSNVIENSEEIPDQFYLSQNYPNPFNPTTIINFTIGVVGENFRPLQTQLIVYDILGREVTTLVNQKLQPGIYEVNFDAGNLSSGVYLYKITSGSFSQTRKMILLK</sequence>
<dbReference type="AlphaFoldDB" id="A0A0W8FYU3"/>
<evidence type="ECO:0000256" key="1">
    <source>
        <dbReference type="ARBA" id="ARBA00008061"/>
    </source>
</evidence>
<name>A0A0W8FYU3_9ZZZZ</name>
<gene>
    <name evidence="3" type="ORF">ASZ90_004075</name>
</gene>
<feature type="domain" description="Glycosyl hydrolase family 13 catalytic" evidence="2">
    <location>
        <begin position="388"/>
        <end position="747"/>
    </location>
</feature>
<dbReference type="InterPro" id="IPR026444">
    <property type="entry name" value="Secre_tail"/>
</dbReference>
<keyword evidence="3" id="KW-0808">Transferase</keyword>
<reference evidence="3" key="1">
    <citation type="journal article" date="2015" name="Proc. Natl. Acad. Sci. U.S.A.">
        <title>Networks of energetic and metabolic interactions define dynamics in microbial communities.</title>
        <authorList>
            <person name="Embree M."/>
            <person name="Liu J.K."/>
            <person name="Al-Bassam M.M."/>
            <person name="Zengler K."/>
        </authorList>
    </citation>
    <scope>NUCLEOTIDE SEQUENCE</scope>
</reference>
<dbReference type="EMBL" id="LNQE01000537">
    <property type="protein sequence ID" value="KUG26096.1"/>
    <property type="molecule type" value="Genomic_DNA"/>
</dbReference>
<dbReference type="NCBIfam" id="TIGR04183">
    <property type="entry name" value="Por_Secre_tail"/>
    <property type="match status" value="1"/>
</dbReference>
<proteinExistence type="inferred from homology"/>
<dbReference type="Pfam" id="PF00128">
    <property type="entry name" value="Alpha-amylase"/>
    <property type="match status" value="1"/>
</dbReference>